<dbReference type="Proteomes" id="UP000596857">
    <property type="component" value="Unassembled WGS sequence"/>
</dbReference>
<evidence type="ECO:0000313" key="1">
    <source>
        <dbReference type="EMBL" id="NOU79314.1"/>
    </source>
</evidence>
<protein>
    <submittedName>
        <fullName evidence="1">Uncharacterized protein</fullName>
    </submittedName>
</protein>
<reference evidence="1 2" key="1">
    <citation type="submission" date="2019-10" db="EMBL/GenBank/DDBJ databases">
        <title>Description of Paenibacillus terricola sp. nov.</title>
        <authorList>
            <person name="Carlier A."/>
            <person name="Qi S."/>
        </authorList>
    </citation>
    <scope>NUCLEOTIDE SEQUENCE [LARGE SCALE GENOMIC DNA]</scope>
    <source>
        <strain evidence="1 2">LMG 31459</strain>
    </source>
</reference>
<dbReference type="EMBL" id="WHOB01000024">
    <property type="protein sequence ID" value="NOU79314.1"/>
    <property type="molecule type" value="Genomic_DNA"/>
</dbReference>
<accession>A0ABX1YG40</accession>
<keyword evidence="2" id="KW-1185">Reference proteome</keyword>
<sequence length="81" mass="9419">MRFSYSNNLLDNADFELNNFGTETPYNWTLHKQLATEEEIKLVENTTVKDMTINSYSTAGRMLSQSYMKGTQTYNTLFNMT</sequence>
<proteinExistence type="predicted"/>
<gene>
    <name evidence="1" type="ORF">GC101_10515</name>
</gene>
<name>A0ABX1YG40_9BACL</name>
<comment type="caution">
    <text evidence="1">The sequence shown here is derived from an EMBL/GenBank/DDBJ whole genome shotgun (WGS) entry which is preliminary data.</text>
</comment>
<organism evidence="1 2">
    <name type="scientific">Paenibacillus phytohabitans</name>
    <dbReference type="NCBI Taxonomy" id="2654978"/>
    <lineage>
        <taxon>Bacteria</taxon>
        <taxon>Bacillati</taxon>
        <taxon>Bacillota</taxon>
        <taxon>Bacilli</taxon>
        <taxon>Bacillales</taxon>
        <taxon>Paenibacillaceae</taxon>
        <taxon>Paenibacillus</taxon>
    </lineage>
</organism>
<evidence type="ECO:0000313" key="2">
    <source>
        <dbReference type="Proteomes" id="UP000596857"/>
    </source>
</evidence>